<evidence type="ECO:0000313" key="4">
    <source>
        <dbReference type="Proteomes" id="UP000241788"/>
    </source>
</evidence>
<dbReference type="EMBL" id="FTLW01000003">
    <property type="protein sequence ID" value="SIQ63149.1"/>
    <property type="molecule type" value="Genomic_DNA"/>
</dbReference>
<evidence type="ECO:0000259" key="2">
    <source>
        <dbReference type="Pfam" id="PF04273"/>
    </source>
</evidence>
<dbReference type="Gene3D" id="3.90.190.10">
    <property type="entry name" value="Protein tyrosine phosphatase superfamily"/>
    <property type="match status" value="1"/>
</dbReference>
<keyword evidence="4" id="KW-1185">Reference proteome</keyword>
<accession>A0A1N6UC51</accession>
<reference evidence="4" key="1">
    <citation type="submission" date="2017-01" db="EMBL/GenBank/DDBJ databases">
        <authorList>
            <person name="Varghese N."/>
            <person name="Submissions S."/>
        </authorList>
    </citation>
    <scope>NUCLEOTIDE SEQUENCE [LARGE SCALE GENOMIC DNA]</scope>
    <source>
        <strain evidence="4">UM1</strain>
    </source>
</reference>
<organism evidence="3 4">
    <name type="scientific">Solilutibacter tolerans</name>
    <dbReference type="NCBI Taxonomy" id="1604334"/>
    <lineage>
        <taxon>Bacteria</taxon>
        <taxon>Pseudomonadati</taxon>
        <taxon>Pseudomonadota</taxon>
        <taxon>Gammaproteobacteria</taxon>
        <taxon>Lysobacterales</taxon>
        <taxon>Lysobacteraceae</taxon>
        <taxon>Solilutibacter</taxon>
    </lineage>
</organism>
<proteinExistence type="predicted"/>
<dbReference type="Pfam" id="PF04273">
    <property type="entry name" value="BLH_phosphatase"/>
    <property type="match status" value="1"/>
</dbReference>
<sequence length="178" mass="18508">MQVPKPWMTGLLSMAAVACAPAHKQALAPEATEAQALSVTLLQPREHLYSAGQPAASDWHEIAARGVTTVVNLRPADEMQERDEASEVRAAGMRYIQIPVANGAAITPDNARKLSEAIGSANGAPVLVHCASANRAGALLALMAAEAEGMADDAALAFGRKAGMKSTEARVLEVLSVD</sequence>
<feature type="signal peptide" evidence="1">
    <location>
        <begin position="1"/>
        <end position="24"/>
    </location>
</feature>
<keyword evidence="1" id="KW-0732">Signal</keyword>
<gene>
    <name evidence="3" type="ORF">SAMN05421546_1615</name>
</gene>
<evidence type="ECO:0000313" key="3">
    <source>
        <dbReference type="EMBL" id="SIQ63149.1"/>
    </source>
</evidence>
<protein>
    <submittedName>
        <fullName evidence="3">TIGR01244 family protein</fullName>
    </submittedName>
</protein>
<feature type="chain" id="PRO_5012094143" evidence="1">
    <location>
        <begin position="25"/>
        <end position="178"/>
    </location>
</feature>
<dbReference type="Proteomes" id="UP000241788">
    <property type="component" value="Unassembled WGS sequence"/>
</dbReference>
<evidence type="ECO:0000256" key="1">
    <source>
        <dbReference type="SAM" id="SignalP"/>
    </source>
</evidence>
<dbReference type="InterPro" id="IPR005939">
    <property type="entry name" value="BLH_phosphatase-like"/>
</dbReference>
<dbReference type="PROSITE" id="PS51257">
    <property type="entry name" value="PROKAR_LIPOPROTEIN"/>
    <property type="match status" value="1"/>
</dbReference>
<dbReference type="AlphaFoldDB" id="A0A1N6UC51"/>
<feature type="domain" description="Beta-lactamase hydrolase-like protein phosphatase-like" evidence="2">
    <location>
        <begin position="48"/>
        <end position="145"/>
    </location>
</feature>
<dbReference type="GO" id="GO:0016787">
    <property type="term" value="F:hydrolase activity"/>
    <property type="evidence" value="ECO:0007669"/>
    <property type="project" value="InterPro"/>
</dbReference>
<name>A0A1N6UC51_9GAMM</name>
<dbReference type="InterPro" id="IPR029021">
    <property type="entry name" value="Prot-tyrosine_phosphatase-like"/>
</dbReference>
<dbReference type="SUPFAM" id="SSF52799">
    <property type="entry name" value="(Phosphotyrosine protein) phosphatases II"/>
    <property type="match status" value="1"/>
</dbReference>
<dbReference type="STRING" id="1604334.SAMN05421546_1615"/>